<dbReference type="Proteomes" id="UP000765509">
    <property type="component" value="Unassembled WGS sequence"/>
</dbReference>
<organism evidence="2 3">
    <name type="scientific">Austropuccinia psidii MF-1</name>
    <dbReference type="NCBI Taxonomy" id="1389203"/>
    <lineage>
        <taxon>Eukaryota</taxon>
        <taxon>Fungi</taxon>
        <taxon>Dikarya</taxon>
        <taxon>Basidiomycota</taxon>
        <taxon>Pucciniomycotina</taxon>
        <taxon>Pucciniomycetes</taxon>
        <taxon>Pucciniales</taxon>
        <taxon>Sphaerophragmiaceae</taxon>
        <taxon>Austropuccinia</taxon>
    </lineage>
</organism>
<keyword evidence="3" id="KW-1185">Reference proteome</keyword>
<gene>
    <name evidence="2" type="ORF">O181_102786</name>
</gene>
<evidence type="ECO:0000313" key="3">
    <source>
        <dbReference type="Proteomes" id="UP000765509"/>
    </source>
</evidence>
<proteinExistence type="predicted"/>
<reference evidence="2" key="1">
    <citation type="submission" date="2021-03" db="EMBL/GenBank/DDBJ databases">
        <title>Draft genome sequence of rust myrtle Austropuccinia psidii MF-1, a brazilian biotype.</title>
        <authorList>
            <person name="Quecine M.C."/>
            <person name="Pachon D.M.R."/>
            <person name="Bonatelli M.L."/>
            <person name="Correr F.H."/>
            <person name="Franceschini L.M."/>
            <person name="Leite T.F."/>
            <person name="Margarido G.R.A."/>
            <person name="Almeida C.A."/>
            <person name="Ferrarezi J.A."/>
            <person name="Labate C.A."/>
        </authorList>
    </citation>
    <scope>NUCLEOTIDE SEQUENCE</scope>
    <source>
        <strain evidence="2">MF-1</strain>
    </source>
</reference>
<comment type="caution">
    <text evidence="2">The sequence shown here is derived from an EMBL/GenBank/DDBJ whole genome shotgun (WGS) entry which is preliminary data.</text>
</comment>
<feature type="signal peptide" evidence="1">
    <location>
        <begin position="1"/>
        <end position="21"/>
    </location>
</feature>
<evidence type="ECO:0000256" key="1">
    <source>
        <dbReference type="SAM" id="SignalP"/>
    </source>
</evidence>
<feature type="chain" id="PRO_5040373738" evidence="1">
    <location>
        <begin position="22"/>
        <end position="68"/>
    </location>
</feature>
<name>A0A9Q3JJD6_9BASI</name>
<evidence type="ECO:0000313" key="2">
    <source>
        <dbReference type="EMBL" id="MBW0563071.1"/>
    </source>
</evidence>
<dbReference type="AlphaFoldDB" id="A0A9Q3JJD6"/>
<sequence>MKIQIHLFMAFMIICISILQGSKLPEQKEAQTQSDAARHKADSKRIKELEYGYRHPLILPYCAPPFCE</sequence>
<dbReference type="EMBL" id="AVOT02073658">
    <property type="protein sequence ID" value="MBW0563071.1"/>
    <property type="molecule type" value="Genomic_DNA"/>
</dbReference>
<keyword evidence="1" id="KW-0732">Signal</keyword>
<protein>
    <submittedName>
        <fullName evidence="2">Uncharacterized protein</fullName>
    </submittedName>
</protein>
<accession>A0A9Q3JJD6</accession>